<dbReference type="HAMAP" id="MF_00251">
    <property type="entry name" value="Ribosomal_bL36"/>
    <property type="match status" value="1"/>
</dbReference>
<dbReference type="GO" id="GO:0005840">
    <property type="term" value="C:ribosome"/>
    <property type="evidence" value="ECO:0007669"/>
    <property type="project" value="UniProtKB-KW"/>
</dbReference>
<dbReference type="InterPro" id="IPR000473">
    <property type="entry name" value="Ribosomal_bL36"/>
</dbReference>
<dbReference type="SUPFAM" id="SSF57840">
    <property type="entry name" value="Ribosomal protein L36"/>
    <property type="match status" value="1"/>
</dbReference>
<proteinExistence type="inferred from homology"/>
<dbReference type="NCBIfam" id="TIGR01022">
    <property type="entry name" value="rpmJ_bact"/>
    <property type="match status" value="1"/>
</dbReference>
<dbReference type="InParanoid" id="A0A024GNR9"/>
<keyword evidence="2 4" id="KW-0689">Ribosomal protein</keyword>
<organism evidence="5 6">
    <name type="scientific">Albugo candida</name>
    <dbReference type="NCBI Taxonomy" id="65357"/>
    <lineage>
        <taxon>Eukaryota</taxon>
        <taxon>Sar</taxon>
        <taxon>Stramenopiles</taxon>
        <taxon>Oomycota</taxon>
        <taxon>Peronosporomycetes</taxon>
        <taxon>Albuginales</taxon>
        <taxon>Albuginaceae</taxon>
        <taxon>Albugo</taxon>
    </lineage>
</organism>
<dbReference type="GO" id="GO:1990904">
    <property type="term" value="C:ribonucleoprotein complex"/>
    <property type="evidence" value="ECO:0007669"/>
    <property type="project" value="UniProtKB-KW"/>
</dbReference>
<keyword evidence="6" id="KW-1185">Reference proteome</keyword>
<accession>A0A024GNR9</accession>
<keyword evidence="3 4" id="KW-0687">Ribonucleoprotein</keyword>
<evidence type="ECO:0000256" key="4">
    <source>
        <dbReference type="RuleBase" id="RU000570"/>
    </source>
</evidence>
<evidence type="ECO:0000313" key="5">
    <source>
        <dbReference type="EMBL" id="CCI48537.1"/>
    </source>
</evidence>
<dbReference type="PROSITE" id="PS00828">
    <property type="entry name" value="RIBOSOMAL_L36"/>
    <property type="match status" value="1"/>
</dbReference>
<evidence type="ECO:0000256" key="3">
    <source>
        <dbReference type="ARBA" id="ARBA00023274"/>
    </source>
</evidence>
<reference evidence="5 6" key="1">
    <citation type="submission" date="2012-05" db="EMBL/GenBank/DDBJ databases">
        <title>Recombination and specialization in a pathogen metapopulation.</title>
        <authorList>
            <person name="Gardiner A."/>
            <person name="Kemen E."/>
            <person name="Schultz-Larsen T."/>
            <person name="MacLean D."/>
            <person name="Van Oosterhout C."/>
            <person name="Jones J.D.G."/>
        </authorList>
    </citation>
    <scope>NUCLEOTIDE SEQUENCE [LARGE SCALE GENOMIC DNA]</scope>
    <source>
        <strain evidence="5 6">Ac Nc2</strain>
    </source>
</reference>
<evidence type="ECO:0000256" key="2">
    <source>
        <dbReference type="ARBA" id="ARBA00022980"/>
    </source>
</evidence>
<dbReference type="STRING" id="65357.A0A024GNR9"/>
<dbReference type="Pfam" id="PF00444">
    <property type="entry name" value="Ribosomal_L36"/>
    <property type="match status" value="1"/>
</dbReference>
<dbReference type="GO" id="GO:0003735">
    <property type="term" value="F:structural constituent of ribosome"/>
    <property type="evidence" value="ECO:0007669"/>
    <property type="project" value="InterPro"/>
</dbReference>
<name>A0A024GNR9_9STRA</name>
<dbReference type="InterPro" id="IPR052010">
    <property type="entry name" value="Ribosomal_LSU_bL36"/>
</dbReference>
<dbReference type="OrthoDB" id="10265903at2759"/>
<evidence type="ECO:0000313" key="6">
    <source>
        <dbReference type="Proteomes" id="UP000053237"/>
    </source>
</evidence>
<dbReference type="InterPro" id="IPR035977">
    <property type="entry name" value="Ribosomal_bL36_sp"/>
</dbReference>
<evidence type="ECO:0000256" key="1">
    <source>
        <dbReference type="ARBA" id="ARBA00007645"/>
    </source>
</evidence>
<dbReference type="PANTHER" id="PTHR18804">
    <property type="entry name" value="RIBOSOMAL PROTEIN"/>
    <property type="match status" value="1"/>
</dbReference>
<dbReference type="AlphaFoldDB" id="A0A024GNR9"/>
<gene>
    <name evidence="5" type="ORF">BN9_096750</name>
</gene>
<dbReference type="Proteomes" id="UP000053237">
    <property type="component" value="Unassembled WGS sequence"/>
</dbReference>
<sequence length="87" mass="10195">MKVRSAIKRMCDHCKIVRRRRRLYVICDRNPKHKQRQGYHTSAFASQKQVVSGSNSSSITTNWLHWCRFPGLAIFRSFREAKLSISA</sequence>
<dbReference type="GO" id="GO:0006412">
    <property type="term" value="P:translation"/>
    <property type="evidence" value="ECO:0007669"/>
    <property type="project" value="InterPro"/>
</dbReference>
<comment type="caution">
    <text evidence="5">The sequence shown here is derived from an EMBL/GenBank/DDBJ whole genome shotgun (WGS) entry which is preliminary data.</text>
</comment>
<protein>
    <recommendedName>
        <fullName evidence="4">Ribosomal protein</fullName>
    </recommendedName>
</protein>
<dbReference type="EMBL" id="CAIX01000232">
    <property type="protein sequence ID" value="CCI48537.1"/>
    <property type="molecule type" value="Genomic_DNA"/>
</dbReference>
<dbReference type="PANTHER" id="PTHR18804:SF16">
    <property type="entry name" value="RIBOSOMAL PROTEIN"/>
    <property type="match status" value="1"/>
</dbReference>
<comment type="similarity">
    <text evidence="1 4">Belongs to the bacterial ribosomal protein bL36 family.</text>
</comment>